<name>A0A319ELK9_ASPSB</name>
<reference evidence="1 2" key="1">
    <citation type="submission" date="2018-02" db="EMBL/GenBank/DDBJ databases">
        <title>The genomes of Aspergillus section Nigri reveals drivers in fungal speciation.</title>
        <authorList>
            <consortium name="DOE Joint Genome Institute"/>
            <person name="Vesth T.C."/>
            <person name="Nybo J."/>
            <person name="Theobald S."/>
            <person name="Brandl J."/>
            <person name="Frisvad J.C."/>
            <person name="Nielsen K.F."/>
            <person name="Lyhne E.K."/>
            <person name="Kogle M.E."/>
            <person name="Kuo A."/>
            <person name="Riley R."/>
            <person name="Clum A."/>
            <person name="Nolan M."/>
            <person name="Lipzen A."/>
            <person name="Salamov A."/>
            <person name="Henrissat B."/>
            <person name="Wiebenga A."/>
            <person name="De vries R.P."/>
            <person name="Grigoriev I.V."/>
            <person name="Mortensen U.H."/>
            <person name="Andersen M.R."/>
            <person name="Baker S.E."/>
        </authorList>
    </citation>
    <scope>NUCLEOTIDE SEQUENCE [LARGE SCALE GENOMIC DNA]</scope>
    <source>
        <strain evidence="1 2">CBS 121057</strain>
    </source>
</reference>
<proteinExistence type="predicted"/>
<dbReference type="Gene3D" id="3.30.559.30">
    <property type="entry name" value="Nonribosomal peptide synthetase, condensation domain"/>
    <property type="match status" value="1"/>
</dbReference>
<dbReference type="PANTHER" id="PTHR42034">
    <property type="entry name" value="CHROMOSOME 7, WHOLE GENOME SHOTGUN SEQUENCE-RELATED"/>
    <property type="match status" value="1"/>
</dbReference>
<gene>
    <name evidence="1" type="ORF">BO78DRAFT_449233</name>
</gene>
<dbReference type="EMBL" id="KZ826366">
    <property type="protein sequence ID" value="PYI04614.1"/>
    <property type="molecule type" value="Genomic_DNA"/>
</dbReference>
<dbReference type="AlphaFoldDB" id="A0A319ELK9"/>
<dbReference type="SUPFAM" id="SSF52777">
    <property type="entry name" value="CoA-dependent acyltransferases"/>
    <property type="match status" value="1"/>
</dbReference>
<evidence type="ECO:0000313" key="2">
    <source>
        <dbReference type="Proteomes" id="UP000248423"/>
    </source>
</evidence>
<dbReference type="InterPro" id="IPR023213">
    <property type="entry name" value="CAT-like_dom_sf"/>
</dbReference>
<dbReference type="Gene3D" id="3.30.559.10">
    <property type="entry name" value="Chloramphenicol acetyltransferase-like domain"/>
    <property type="match status" value="1"/>
</dbReference>
<sequence length="510" mass="56826">MGSSKSDYYYWREVRPGRWERNVDEAEQFYTSLAKAYEGTGRTFFAITGAISLAIQADGELSSQETGKRAIAALQSAWIRIRYDHPTIASRVEYDRDEKRCNKVYETITETSSLHHWTDTTFRVISNGISAIEWCNSDPPVPKLPTLFLLKTSSEDTTFRADLVLRAHHDIIDGMGTLILFNNLFAHAAQAYTQDTGYSLPQFGGEWVNLSPPLRDAAEIPTSLSEAQEERLYGILNSNASSKKDVEIASPPFNKQNAFPGKHQRVAIFISPDQTKQLLDKCRGKNLSVTHAYHAAIAVTVRDKQERGPEGRNVRYINYCLINERNHCKQPYSTSAHPASVYHSVSGRCLTVDMRVPALPTTAKAAITGGDSETEFMDIARSVRDFYLGIRDDNEHISLVPSFWAMSTIPYPVDGTTHGIPPRNDAPSVSISSMGVLDKVIRHEHGPFQLNDPWVTGEELGTGIGLFLGTWKGVLTLSAAYNDAWHDKGEVMDFLECCNHATFLALGVDE</sequence>
<keyword evidence="2" id="KW-1185">Reference proteome</keyword>
<dbReference type="Proteomes" id="UP000248423">
    <property type="component" value="Unassembled WGS sequence"/>
</dbReference>
<organism evidence="1 2">
    <name type="scientific">Aspergillus sclerotiicarbonarius (strain CBS 121057 / IBT 28362)</name>
    <dbReference type="NCBI Taxonomy" id="1448318"/>
    <lineage>
        <taxon>Eukaryota</taxon>
        <taxon>Fungi</taxon>
        <taxon>Dikarya</taxon>
        <taxon>Ascomycota</taxon>
        <taxon>Pezizomycotina</taxon>
        <taxon>Eurotiomycetes</taxon>
        <taxon>Eurotiomycetidae</taxon>
        <taxon>Eurotiales</taxon>
        <taxon>Aspergillaceae</taxon>
        <taxon>Aspergillus</taxon>
        <taxon>Aspergillus subgen. Circumdati</taxon>
    </lineage>
</organism>
<protein>
    <recommendedName>
        <fullName evidence="3">CoA-dependent acyltransferase</fullName>
    </recommendedName>
</protein>
<dbReference type="VEuPathDB" id="FungiDB:BO78DRAFT_449233"/>
<dbReference type="OrthoDB" id="2548233at2759"/>
<evidence type="ECO:0008006" key="3">
    <source>
        <dbReference type="Google" id="ProtNLM"/>
    </source>
</evidence>
<dbReference type="PANTHER" id="PTHR42034:SF1">
    <property type="entry name" value="CONDENSATION DOMAIN-CONTAINING PROTEIN"/>
    <property type="match status" value="1"/>
</dbReference>
<evidence type="ECO:0000313" key="1">
    <source>
        <dbReference type="EMBL" id="PYI04614.1"/>
    </source>
</evidence>
<accession>A0A319ELK9</accession>